<feature type="transmembrane region" description="Helical" evidence="1">
    <location>
        <begin position="76"/>
        <end position="95"/>
    </location>
</feature>
<dbReference type="AlphaFoldDB" id="A0A238WPX2"/>
<proteinExistence type="predicted"/>
<organism evidence="2 3">
    <name type="scientific">Actinoplanes regularis</name>
    <dbReference type="NCBI Taxonomy" id="52697"/>
    <lineage>
        <taxon>Bacteria</taxon>
        <taxon>Bacillati</taxon>
        <taxon>Actinomycetota</taxon>
        <taxon>Actinomycetes</taxon>
        <taxon>Micromonosporales</taxon>
        <taxon>Micromonosporaceae</taxon>
        <taxon>Actinoplanes</taxon>
    </lineage>
</organism>
<sequence length="124" mass="12932">MSEETGLQAWLVPIFVTAAIILVEVAIWLVTSRRKPSRPAATLSDRRAQTVALGLLVLLALAVAGMASLGPNLADQLASVIAALLGGVSAFLTYLSYKASQDAKAAATNAKAKNPENSTKINDQ</sequence>
<protein>
    <submittedName>
        <fullName evidence="2">Uncharacterized protein</fullName>
    </submittedName>
</protein>
<name>A0A238WPX2_9ACTN</name>
<dbReference type="OrthoDB" id="3297961at2"/>
<dbReference type="RefSeq" id="WP_089292527.1">
    <property type="nucleotide sequence ID" value="NZ_BOMU01000018.1"/>
</dbReference>
<accession>A0A238WPX2</accession>
<feature type="transmembrane region" description="Helical" evidence="1">
    <location>
        <begin position="6"/>
        <end position="30"/>
    </location>
</feature>
<gene>
    <name evidence="2" type="ORF">SAMN06264365_102775</name>
</gene>
<dbReference type="Proteomes" id="UP000198415">
    <property type="component" value="Unassembled WGS sequence"/>
</dbReference>
<feature type="transmembrane region" description="Helical" evidence="1">
    <location>
        <begin position="51"/>
        <end position="70"/>
    </location>
</feature>
<evidence type="ECO:0000313" key="3">
    <source>
        <dbReference type="Proteomes" id="UP000198415"/>
    </source>
</evidence>
<evidence type="ECO:0000256" key="1">
    <source>
        <dbReference type="SAM" id="Phobius"/>
    </source>
</evidence>
<keyword evidence="1" id="KW-1133">Transmembrane helix</keyword>
<keyword evidence="3" id="KW-1185">Reference proteome</keyword>
<keyword evidence="1" id="KW-0472">Membrane</keyword>
<keyword evidence="1" id="KW-0812">Transmembrane</keyword>
<dbReference type="EMBL" id="FZNR01000002">
    <property type="protein sequence ID" value="SNR48575.1"/>
    <property type="molecule type" value="Genomic_DNA"/>
</dbReference>
<evidence type="ECO:0000313" key="2">
    <source>
        <dbReference type="EMBL" id="SNR48575.1"/>
    </source>
</evidence>
<reference evidence="2 3" key="1">
    <citation type="submission" date="2017-06" db="EMBL/GenBank/DDBJ databases">
        <authorList>
            <person name="Kim H.J."/>
            <person name="Triplett B.A."/>
        </authorList>
    </citation>
    <scope>NUCLEOTIDE SEQUENCE [LARGE SCALE GENOMIC DNA]</scope>
    <source>
        <strain evidence="2 3">DSM 43151</strain>
    </source>
</reference>